<comment type="function">
    <text evidence="7">Catalyzes the phosphorylation of the position 2 hydroxy group of 4-diphosphocytidyl-2C-methyl-D-erythritol.</text>
</comment>
<dbReference type="SUPFAM" id="SSF54211">
    <property type="entry name" value="Ribosomal protein S5 domain 2-like"/>
    <property type="match status" value="1"/>
</dbReference>
<dbReference type="Proteomes" id="UP000026714">
    <property type="component" value="Unassembled WGS sequence"/>
</dbReference>
<comment type="catalytic activity">
    <reaction evidence="7">
        <text>4-CDP-2-C-methyl-D-erythritol + ATP = 4-CDP-2-C-methyl-D-erythritol 2-phosphate + ADP + H(+)</text>
        <dbReference type="Rhea" id="RHEA:18437"/>
        <dbReference type="ChEBI" id="CHEBI:15378"/>
        <dbReference type="ChEBI" id="CHEBI:30616"/>
        <dbReference type="ChEBI" id="CHEBI:57823"/>
        <dbReference type="ChEBI" id="CHEBI:57919"/>
        <dbReference type="ChEBI" id="CHEBI:456216"/>
        <dbReference type="EC" id="2.7.1.148"/>
    </reaction>
</comment>
<protein>
    <recommendedName>
        <fullName evidence="1 7">4-diphosphocytidyl-2-C-methyl-D-erythritol kinase</fullName>
        <shortName evidence="7">CMK</shortName>
        <ecNumber evidence="7">2.7.1.148</ecNumber>
    </recommendedName>
    <alternativeName>
        <fullName evidence="7">4-(cytidine-5'-diphospho)-2-C-methyl-D-erythritol kinase</fullName>
    </alternativeName>
</protein>
<keyword evidence="4 7" id="KW-0418">Kinase</keyword>
<dbReference type="GO" id="GO:0005524">
    <property type="term" value="F:ATP binding"/>
    <property type="evidence" value="ECO:0007669"/>
    <property type="project" value="UniProtKB-UniRule"/>
</dbReference>
<dbReference type="InterPro" id="IPR006204">
    <property type="entry name" value="GHMP_kinase_N_dom"/>
</dbReference>
<comment type="similarity">
    <text evidence="7">Belongs to the GHMP kinase family. IspE subfamily.</text>
</comment>
<dbReference type="Pfam" id="PF00288">
    <property type="entry name" value="GHMP_kinases_N"/>
    <property type="match status" value="1"/>
</dbReference>
<dbReference type="STRING" id="34103.SAMN05421778_10120"/>
<dbReference type="NCBIfam" id="TIGR00154">
    <property type="entry name" value="ispE"/>
    <property type="match status" value="1"/>
</dbReference>
<feature type="domain" description="GHMP kinase N-terminal" evidence="8">
    <location>
        <begin position="69"/>
        <end position="145"/>
    </location>
</feature>
<evidence type="ECO:0000259" key="8">
    <source>
        <dbReference type="Pfam" id="PF00288"/>
    </source>
</evidence>
<dbReference type="PANTHER" id="PTHR43527">
    <property type="entry name" value="4-DIPHOSPHOCYTIDYL-2-C-METHYL-D-ERYTHRITOL KINASE, CHLOROPLASTIC"/>
    <property type="match status" value="1"/>
</dbReference>
<dbReference type="Gene3D" id="3.30.70.890">
    <property type="entry name" value="GHMP kinase, C-terminal domain"/>
    <property type="match status" value="1"/>
</dbReference>
<keyword evidence="3 7" id="KW-0547">Nucleotide-binding</keyword>
<dbReference type="GO" id="GO:0016114">
    <property type="term" value="P:terpenoid biosynthetic process"/>
    <property type="evidence" value="ECO:0007669"/>
    <property type="project" value="UniProtKB-UniRule"/>
</dbReference>
<organism evidence="9 10">
    <name type="scientific">Sphaerotilus natans subsp. natans DSM 6575</name>
    <dbReference type="NCBI Taxonomy" id="1286631"/>
    <lineage>
        <taxon>Bacteria</taxon>
        <taxon>Pseudomonadati</taxon>
        <taxon>Pseudomonadota</taxon>
        <taxon>Betaproteobacteria</taxon>
        <taxon>Burkholderiales</taxon>
        <taxon>Sphaerotilaceae</taxon>
        <taxon>Sphaerotilus</taxon>
    </lineage>
</organism>
<evidence type="ECO:0000256" key="6">
    <source>
        <dbReference type="ARBA" id="ARBA00023229"/>
    </source>
</evidence>
<dbReference type="UniPathway" id="UPA00056">
    <property type="reaction ID" value="UER00094"/>
</dbReference>
<evidence type="ECO:0000313" key="10">
    <source>
        <dbReference type="Proteomes" id="UP000026714"/>
    </source>
</evidence>
<evidence type="ECO:0000256" key="2">
    <source>
        <dbReference type="ARBA" id="ARBA00022679"/>
    </source>
</evidence>
<dbReference type="SUPFAM" id="SSF55060">
    <property type="entry name" value="GHMP Kinase, C-terminal domain"/>
    <property type="match status" value="1"/>
</dbReference>
<dbReference type="EMBL" id="AZRA01000139">
    <property type="protein sequence ID" value="KDB50453.1"/>
    <property type="molecule type" value="Genomic_DNA"/>
</dbReference>
<gene>
    <name evidence="7" type="primary">ispE</name>
    <name evidence="9" type="ORF">X805_39700</name>
</gene>
<evidence type="ECO:0000256" key="5">
    <source>
        <dbReference type="ARBA" id="ARBA00022840"/>
    </source>
</evidence>
<dbReference type="InterPro" id="IPR020568">
    <property type="entry name" value="Ribosomal_Su5_D2-typ_SF"/>
</dbReference>
<feature type="active site" evidence="7">
    <location>
        <position position="14"/>
    </location>
</feature>
<comment type="caution">
    <text evidence="9">The sequence shown here is derived from an EMBL/GenBank/DDBJ whole genome shotgun (WGS) entry which is preliminary data.</text>
</comment>
<evidence type="ECO:0000256" key="3">
    <source>
        <dbReference type="ARBA" id="ARBA00022741"/>
    </source>
</evidence>
<dbReference type="InterPro" id="IPR036554">
    <property type="entry name" value="GHMP_kinase_C_sf"/>
</dbReference>
<dbReference type="PATRIC" id="fig|1286631.3.peg.3861"/>
<proteinExistence type="inferred from homology"/>
<sequence length="296" mass="32213">MSLSALYDLPAPAKLNLFLHVIGRRADGYHLLQSVFRLIDWCDTLHLERRSDGVVSREDLGPALPEDDLCTRAARLLQQATGTREGVHIAIDKQVPWGAGLGGGSSDAATVLLGLNRLWNLGLDRRALLELGVKLGADVPFFIGGRDAWVEGIGEILTPIALPPASYLVLKPPVAIPTAAIFSSPLLRRDTKPATIAVFLAESEFGKNDLQAGAEAYSKQVVDGLKILKQNLGLSRMSGSGSAVFAQYPEILRECSARHGELTETILRSLATPNESWIARTCRSLEIHPMQHWVRD</sequence>
<evidence type="ECO:0000256" key="7">
    <source>
        <dbReference type="HAMAP-Rule" id="MF_00061"/>
    </source>
</evidence>
<dbReference type="eggNOG" id="COG1947">
    <property type="taxonomic scope" value="Bacteria"/>
</dbReference>
<dbReference type="RefSeq" id="WP_037485825.1">
    <property type="nucleotide sequence ID" value="NZ_AZRA01000139.1"/>
</dbReference>
<feature type="active site" evidence="7">
    <location>
        <position position="138"/>
    </location>
</feature>
<accession>A0A059KH78</accession>
<dbReference type="AlphaFoldDB" id="A0A059KH78"/>
<dbReference type="HAMAP" id="MF_00061">
    <property type="entry name" value="IspE"/>
    <property type="match status" value="1"/>
</dbReference>
<dbReference type="PIRSF" id="PIRSF010376">
    <property type="entry name" value="IspE"/>
    <property type="match status" value="1"/>
</dbReference>
<dbReference type="InterPro" id="IPR004424">
    <property type="entry name" value="IspE"/>
</dbReference>
<dbReference type="Gene3D" id="3.30.230.10">
    <property type="match status" value="1"/>
</dbReference>
<dbReference type="PANTHER" id="PTHR43527:SF2">
    <property type="entry name" value="4-DIPHOSPHOCYTIDYL-2-C-METHYL-D-ERYTHRITOL KINASE, CHLOROPLASTIC"/>
    <property type="match status" value="1"/>
</dbReference>
<keyword evidence="6 7" id="KW-0414">Isoprene biosynthesis</keyword>
<dbReference type="GO" id="GO:0050515">
    <property type="term" value="F:4-(cytidine 5'-diphospho)-2-C-methyl-D-erythritol kinase activity"/>
    <property type="evidence" value="ECO:0007669"/>
    <property type="project" value="UniProtKB-UniRule"/>
</dbReference>
<keyword evidence="5 7" id="KW-0067">ATP-binding</keyword>
<feature type="binding site" evidence="7">
    <location>
        <begin position="96"/>
        <end position="106"/>
    </location>
    <ligand>
        <name>ATP</name>
        <dbReference type="ChEBI" id="CHEBI:30616"/>
    </ligand>
</feature>
<evidence type="ECO:0000313" key="9">
    <source>
        <dbReference type="EMBL" id="KDB50453.1"/>
    </source>
</evidence>
<dbReference type="EC" id="2.7.1.148" evidence="7"/>
<keyword evidence="2 7" id="KW-0808">Transferase</keyword>
<keyword evidence="10" id="KW-1185">Reference proteome</keyword>
<reference evidence="9 10" key="1">
    <citation type="journal article" date="2014" name="FEMS Microbiol. Ecol.">
        <title>Sphaerotilus natans encrusted with nanoball-shaped Fe(III) oxide minerals formed by nitrate-reducing mixotrophic Fe(II) oxidation.</title>
        <authorList>
            <person name="Park S."/>
            <person name="Kim D.H."/>
            <person name="Lee J.H."/>
            <person name="Hur H.G."/>
        </authorList>
    </citation>
    <scope>NUCLEOTIDE SEQUENCE [LARGE SCALE GENOMIC DNA]</scope>
    <source>
        <strain evidence="9 10">DSM 6575</strain>
    </source>
</reference>
<comment type="pathway">
    <text evidence="7">Isoprenoid biosynthesis; isopentenyl diphosphate biosynthesis via DXP pathway; isopentenyl diphosphate from 1-deoxy-D-xylulose 5-phosphate: step 3/6.</text>
</comment>
<dbReference type="InterPro" id="IPR014721">
    <property type="entry name" value="Ribsml_uS5_D2-typ_fold_subgr"/>
</dbReference>
<evidence type="ECO:0000256" key="1">
    <source>
        <dbReference type="ARBA" id="ARBA00017473"/>
    </source>
</evidence>
<name>A0A059KH78_9BURK</name>
<evidence type="ECO:0000256" key="4">
    <source>
        <dbReference type="ARBA" id="ARBA00022777"/>
    </source>
</evidence>
<dbReference type="GO" id="GO:0019288">
    <property type="term" value="P:isopentenyl diphosphate biosynthetic process, methylerythritol 4-phosphate pathway"/>
    <property type="evidence" value="ECO:0007669"/>
    <property type="project" value="UniProtKB-UniRule"/>
</dbReference>